<dbReference type="AlphaFoldDB" id="A0A5B8UP18"/>
<evidence type="ECO:0000313" key="1">
    <source>
        <dbReference type="EMBL" id="QEC58206.1"/>
    </source>
</evidence>
<sequence length="85" mass="8991">MACEFSLPFSGNAEDVLAKARRAVEGQGGNFNGDTSRGDFNVSVFGNKIVGAYTVGGQSLQINITDKPFMVPCSAIESFLKNQLG</sequence>
<dbReference type="Proteomes" id="UP000321204">
    <property type="component" value="Chromosome"/>
</dbReference>
<proteinExistence type="predicted"/>
<name>A0A5B8UP18_9BACT</name>
<reference evidence="1 2" key="1">
    <citation type="journal article" date="2015" name="Int. J. Syst. Evol. Microbiol.">
        <title>Flavisolibacter ginsenosidimutans sp. nov., with ginsenoside-converting activity isolated from soil used for cultivating ginseng.</title>
        <authorList>
            <person name="Zhao Y."/>
            <person name="Liu Q."/>
            <person name="Kang M.S."/>
            <person name="Jin F."/>
            <person name="Yu H."/>
            <person name="Im W.T."/>
        </authorList>
    </citation>
    <scope>NUCLEOTIDE SEQUENCE [LARGE SCALE GENOMIC DNA]</scope>
    <source>
        <strain evidence="1 2">Gsoil 636</strain>
    </source>
</reference>
<dbReference type="EMBL" id="CP042433">
    <property type="protein sequence ID" value="QEC58206.1"/>
    <property type="molecule type" value="Genomic_DNA"/>
</dbReference>
<dbReference type="KEGG" id="fgg:FSB75_20625"/>
<dbReference type="OrthoDB" id="8818984at2"/>
<organism evidence="1 2">
    <name type="scientific">Flavisolibacter ginsenosidimutans</name>
    <dbReference type="NCBI Taxonomy" id="661481"/>
    <lineage>
        <taxon>Bacteria</taxon>
        <taxon>Pseudomonadati</taxon>
        <taxon>Bacteroidota</taxon>
        <taxon>Chitinophagia</taxon>
        <taxon>Chitinophagales</taxon>
        <taxon>Chitinophagaceae</taxon>
        <taxon>Flavisolibacter</taxon>
    </lineage>
</organism>
<gene>
    <name evidence="1" type="ORF">FSB75_20625</name>
</gene>
<protein>
    <submittedName>
        <fullName evidence="1">Uncharacterized protein</fullName>
    </submittedName>
</protein>
<dbReference type="RefSeq" id="WP_146791324.1">
    <property type="nucleotide sequence ID" value="NZ_BAABIO010000003.1"/>
</dbReference>
<keyword evidence="2" id="KW-1185">Reference proteome</keyword>
<evidence type="ECO:0000313" key="2">
    <source>
        <dbReference type="Proteomes" id="UP000321204"/>
    </source>
</evidence>
<accession>A0A5B8UP18</accession>